<feature type="region of interest" description="Disordered" evidence="1">
    <location>
        <begin position="1"/>
        <end position="67"/>
    </location>
</feature>
<keyword evidence="3" id="KW-1185">Reference proteome</keyword>
<name>A0A8C9CGL2_PHOSS</name>
<dbReference type="Proteomes" id="UP000694554">
    <property type="component" value="Chromosome 11"/>
</dbReference>
<reference evidence="2" key="2">
    <citation type="submission" date="2025-08" db="UniProtKB">
        <authorList>
            <consortium name="Ensembl"/>
        </authorList>
    </citation>
    <scope>IDENTIFICATION</scope>
</reference>
<dbReference type="Ensembl" id="ENSPSNT00000027931.1">
    <property type="protein sequence ID" value="ENSPSNP00000024842.1"/>
    <property type="gene ID" value="ENSPSNG00000018129.1"/>
</dbReference>
<organism evidence="2 3">
    <name type="scientific">Phocoena sinus</name>
    <name type="common">Vaquita</name>
    <dbReference type="NCBI Taxonomy" id="42100"/>
    <lineage>
        <taxon>Eukaryota</taxon>
        <taxon>Metazoa</taxon>
        <taxon>Chordata</taxon>
        <taxon>Craniata</taxon>
        <taxon>Vertebrata</taxon>
        <taxon>Euteleostomi</taxon>
        <taxon>Mammalia</taxon>
        <taxon>Eutheria</taxon>
        <taxon>Laurasiatheria</taxon>
        <taxon>Artiodactyla</taxon>
        <taxon>Whippomorpha</taxon>
        <taxon>Cetacea</taxon>
        <taxon>Odontoceti</taxon>
        <taxon>Phocoenidae</taxon>
        <taxon>Phocoena</taxon>
    </lineage>
</organism>
<proteinExistence type="predicted"/>
<reference evidence="2" key="3">
    <citation type="submission" date="2025-09" db="UniProtKB">
        <authorList>
            <consortium name="Ensembl"/>
        </authorList>
    </citation>
    <scope>IDENTIFICATION</scope>
</reference>
<dbReference type="AlphaFoldDB" id="A0A8C9CGL2"/>
<sequence>RTQSTGSVPEKMPGKPTELAGAQRGRSERASVDLGRKPASDRPGDSRPNQGSCSFPGGHPSSRAPGRNILILEDDATVGQRAPIPTLRSFVILAFSSKVT</sequence>
<evidence type="ECO:0000313" key="3">
    <source>
        <dbReference type="Proteomes" id="UP000694554"/>
    </source>
</evidence>
<accession>A0A8C9CGL2</accession>
<feature type="compositionally biased region" description="Basic and acidic residues" evidence="1">
    <location>
        <begin position="25"/>
        <end position="45"/>
    </location>
</feature>
<protein>
    <submittedName>
        <fullName evidence="2">Uncharacterized protein</fullName>
    </submittedName>
</protein>
<evidence type="ECO:0000256" key="1">
    <source>
        <dbReference type="SAM" id="MobiDB-lite"/>
    </source>
</evidence>
<evidence type="ECO:0000313" key="2">
    <source>
        <dbReference type="Ensembl" id="ENSPSNP00000024842.1"/>
    </source>
</evidence>
<reference evidence="2" key="1">
    <citation type="submission" date="2019-08" db="EMBL/GenBank/DDBJ databases">
        <title>Phocoena sinus (Vaquita) genome, mPhoSin1, primary haplotype.</title>
        <authorList>
            <person name="Morin P."/>
            <person name="Mountcastle J."/>
            <person name="Fungtammasan C."/>
            <person name="Rhie A."/>
            <person name="Rojas-Bracho L."/>
            <person name="Smith C.R."/>
            <person name="Taylor B.L."/>
            <person name="Gulland F.M.D."/>
            <person name="Musser W."/>
            <person name="Houck M."/>
            <person name="Haase B."/>
            <person name="Paez S."/>
            <person name="Howe K."/>
            <person name="Torrance J."/>
            <person name="Formenti G."/>
            <person name="Phillippy A."/>
            <person name="Ryder O."/>
            <person name="Jarvis E.D."/>
            <person name="Fedrigo O."/>
        </authorList>
    </citation>
    <scope>NUCLEOTIDE SEQUENCE [LARGE SCALE GENOMIC DNA]</scope>
</reference>